<reference evidence="2" key="1">
    <citation type="submission" date="2020-03" db="EMBL/GenBank/DDBJ databases">
        <authorList>
            <person name="Weist P."/>
        </authorList>
    </citation>
    <scope>NUCLEOTIDE SEQUENCE</scope>
</reference>
<dbReference type="Proteomes" id="UP001153269">
    <property type="component" value="Unassembled WGS sequence"/>
</dbReference>
<feature type="compositionally biased region" description="Basic and acidic residues" evidence="1">
    <location>
        <begin position="40"/>
        <end position="57"/>
    </location>
</feature>
<evidence type="ECO:0000256" key="1">
    <source>
        <dbReference type="SAM" id="MobiDB-lite"/>
    </source>
</evidence>
<dbReference type="EMBL" id="CADEAL010001879">
    <property type="protein sequence ID" value="CAB1436299.1"/>
    <property type="molecule type" value="Genomic_DNA"/>
</dbReference>
<accession>A0A9N7UR20</accession>
<protein>
    <submittedName>
        <fullName evidence="2">Uncharacterized protein</fullName>
    </submittedName>
</protein>
<dbReference type="AlphaFoldDB" id="A0A9N7UR20"/>
<sequence length="144" mass="16391">MEHLGQQEQRDSEHSHNARTATTKDSKKSNNTRSKNNTTRTKDRTEAYIHRGKEGPIKHRGAHLGSVLASTDWFLQDMQPDSEETDPLIEFHIIQTSTVVTSHLPLMYKLASMDPADSAPLRNTIKAHREKIVRQEEKIPEPEG</sequence>
<organism evidence="2 3">
    <name type="scientific">Pleuronectes platessa</name>
    <name type="common">European plaice</name>
    <dbReference type="NCBI Taxonomy" id="8262"/>
    <lineage>
        <taxon>Eukaryota</taxon>
        <taxon>Metazoa</taxon>
        <taxon>Chordata</taxon>
        <taxon>Craniata</taxon>
        <taxon>Vertebrata</taxon>
        <taxon>Euteleostomi</taxon>
        <taxon>Actinopterygii</taxon>
        <taxon>Neopterygii</taxon>
        <taxon>Teleostei</taxon>
        <taxon>Neoteleostei</taxon>
        <taxon>Acanthomorphata</taxon>
        <taxon>Carangaria</taxon>
        <taxon>Pleuronectiformes</taxon>
        <taxon>Pleuronectoidei</taxon>
        <taxon>Pleuronectidae</taxon>
        <taxon>Pleuronectes</taxon>
    </lineage>
</organism>
<keyword evidence="3" id="KW-1185">Reference proteome</keyword>
<comment type="caution">
    <text evidence="2">The sequence shown here is derived from an EMBL/GenBank/DDBJ whole genome shotgun (WGS) entry which is preliminary data.</text>
</comment>
<feature type="compositionally biased region" description="Low complexity" evidence="1">
    <location>
        <begin position="29"/>
        <end position="39"/>
    </location>
</feature>
<proteinExistence type="predicted"/>
<feature type="compositionally biased region" description="Basic and acidic residues" evidence="1">
    <location>
        <begin position="1"/>
        <end position="28"/>
    </location>
</feature>
<evidence type="ECO:0000313" key="2">
    <source>
        <dbReference type="EMBL" id="CAB1436299.1"/>
    </source>
</evidence>
<gene>
    <name evidence="2" type="ORF">PLEPLA_LOCUS24331</name>
</gene>
<name>A0A9N7UR20_PLEPL</name>
<feature type="region of interest" description="Disordered" evidence="1">
    <location>
        <begin position="1"/>
        <end position="61"/>
    </location>
</feature>
<evidence type="ECO:0000313" key="3">
    <source>
        <dbReference type="Proteomes" id="UP001153269"/>
    </source>
</evidence>